<proteinExistence type="predicted"/>
<keyword evidence="2" id="KW-1185">Reference proteome</keyword>
<dbReference type="EMBL" id="OX336137">
    <property type="protein sequence ID" value="CAI2719066.1"/>
    <property type="molecule type" value="Genomic_DNA"/>
</dbReference>
<name>A0ABN8W600_9BACT</name>
<sequence>MTAIAAIVYTLNATESDPGHPLQPLEGQPQVRHVIERLRQSDRLERIALLATGPEASHDPLAKLAGELEIGFVTASTPRLPQAWVEAAGAVGADHIVPIGVNQPLIDLEILGSLIKEHQRTRADYTITSDFVPPGTAAPVIRTEVCRTLESGSTALSTMEGVMAALQDPAHALQSASVPAPWYLRNINVRLVVETSKDYELLGMLYGKFYQDPDIVPLDDVIYFLSQNPGIAGYNLT</sequence>
<evidence type="ECO:0000313" key="1">
    <source>
        <dbReference type="EMBL" id="CAI2719066.1"/>
    </source>
</evidence>
<gene>
    <name evidence="1" type="ORF">NSPWAT_2210</name>
</gene>
<dbReference type="InterPro" id="IPR029044">
    <property type="entry name" value="Nucleotide-diphossugar_trans"/>
</dbReference>
<reference evidence="1 2" key="1">
    <citation type="submission" date="2022-09" db="EMBL/GenBank/DDBJ databases">
        <authorList>
            <person name="Kop L."/>
        </authorList>
    </citation>
    <scope>NUCLEOTIDE SEQUENCE [LARGE SCALE GENOMIC DNA]</scope>
    <source>
        <strain evidence="1 2">347</strain>
    </source>
</reference>
<accession>A0ABN8W600</accession>
<protein>
    <submittedName>
        <fullName evidence="1">Uncharacterized protein</fullName>
    </submittedName>
</protein>
<dbReference type="RefSeq" id="WP_282011923.1">
    <property type="nucleotide sequence ID" value="NZ_OX336137.1"/>
</dbReference>
<evidence type="ECO:0000313" key="2">
    <source>
        <dbReference type="Proteomes" id="UP001157733"/>
    </source>
</evidence>
<dbReference type="SUPFAM" id="SSF53448">
    <property type="entry name" value="Nucleotide-diphospho-sugar transferases"/>
    <property type="match status" value="1"/>
</dbReference>
<organism evidence="1 2">
    <name type="scientific">Nitrospina watsonii</name>
    <dbReference type="NCBI Taxonomy" id="1323948"/>
    <lineage>
        <taxon>Bacteria</taxon>
        <taxon>Pseudomonadati</taxon>
        <taxon>Nitrospinota/Tectimicrobiota group</taxon>
        <taxon>Nitrospinota</taxon>
        <taxon>Nitrospinia</taxon>
        <taxon>Nitrospinales</taxon>
        <taxon>Nitrospinaceae</taxon>
        <taxon>Nitrospina</taxon>
    </lineage>
</organism>
<dbReference type="Proteomes" id="UP001157733">
    <property type="component" value="Chromosome"/>
</dbReference>
<dbReference type="Gene3D" id="3.90.550.10">
    <property type="entry name" value="Spore Coat Polysaccharide Biosynthesis Protein SpsA, Chain A"/>
    <property type="match status" value="1"/>
</dbReference>